<feature type="compositionally biased region" description="Basic and acidic residues" evidence="10">
    <location>
        <begin position="108"/>
        <end position="141"/>
    </location>
</feature>
<dbReference type="EMBL" id="MAHX01000005">
    <property type="protein sequence ID" value="OPC68218.1"/>
    <property type="molecule type" value="Genomic_DNA"/>
</dbReference>
<comment type="caution">
    <text evidence="11">The sequence shown here is derived from an EMBL/GenBank/DDBJ whole genome shotgun (WGS) entry which is preliminary data.</text>
</comment>
<proteinExistence type="inferred from homology"/>
<keyword evidence="6 9" id="KW-1133">Transmembrane helix</keyword>
<dbReference type="NCBIfam" id="TIGR01411">
    <property type="entry name" value="tatAE"/>
    <property type="match status" value="1"/>
</dbReference>
<evidence type="ECO:0000256" key="10">
    <source>
        <dbReference type="SAM" id="MobiDB-lite"/>
    </source>
</evidence>
<evidence type="ECO:0000256" key="1">
    <source>
        <dbReference type="ARBA" id="ARBA00004162"/>
    </source>
</evidence>
<keyword evidence="8 9" id="KW-0472">Membrane</keyword>
<evidence type="ECO:0000256" key="8">
    <source>
        <dbReference type="ARBA" id="ARBA00023136"/>
    </source>
</evidence>
<evidence type="ECO:0000313" key="12">
    <source>
        <dbReference type="Proteomes" id="UP000190813"/>
    </source>
</evidence>
<dbReference type="RefSeq" id="WP_078770797.1">
    <property type="nucleotide sequence ID" value="NZ_CBCSBR010000020.1"/>
</dbReference>
<keyword evidence="7 9" id="KW-0811">Translocation</keyword>
<evidence type="ECO:0000256" key="7">
    <source>
        <dbReference type="ARBA" id="ARBA00023010"/>
    </source>
</evidence>
<comment type="subcellular location">
    <subcellularLocation>
        <location evidence="1 9">Cell membrane</location>
        <topology evidence="1 9">Single-pass membrane protein</topology>
    </subcellularLocation>
</comment>
<keyword evidence="4 9" id="KW-0812">Transmembrane</keyword>
<keyword evidence="3 9" id="KW-1003">Cell membrane</keyword>
<dbReference type="AlphaFoldDB" id="A0A1T3MUE5"/>
<evidence type="ECO:0000256" key="2">
    <source>
        <dbReference type="ARBA" id="ARBA00022448"/>
    </source>
</evidence>
<evidence type="ECO:0000256" key="6">
    <source>
        <dbReference type="ARBA" id="ARBA00022989"/>
    </source>
</evidence>
<feature type="region of interest" description="Disordered" evidence="10">
    <location>
        <begin position="90"/>
        <end position="141"/>
    </location>
</feature>
<evidence type="ECO:0000313" key="11">
    <source>
        <dbReference type="EMBL" id="OPC68218.1"/>
    </source>
</evidence>
<dbReference type="Pfam" id="PF02416">
    <property type="entry name" value="TatA_B_E"/>
    <property type="match status" value="1"/>
</dbReference>
<dbReference type="InterPro" id="IPR006312">
    <property type="entry name" value="TatA/E"/>
</dbReference>
<dbReference type="PANTHER" id="PTHR42982:SF1">
    <property type="entry name" value="SEC-INDEPENDENT PROTEIN TRANSLOCASE PROTEIN TATA"/>
    <property type="match status" value="1"/>
</dbReference>
<reference evidence="11 12" key="1">
    <citation type="submission" date="2016-06" db="EMBL/GenBank/DDBJ databases">
        <title>Revisiting the taxonomy of the Elizabethkingia Genus based on Whole-Genome Sequencing, Optical Mapping, and MALDI-TOF.</title>
        <authorList>
            <person name="Nicholson A.C."/>
        </authorList>
    </citation>
    <scope>NUCLEOTIDE SEQUENCE [LARGE SCALE GENOMIC DNA]</scope>
    <source>
        <strain evidence="11 12">G4070</strain>
    </source>
</reference>
<dbReference type="HAMAP" id="MF_00236">
    <property type="entry name" value="TatA_E"/>
    <property type="match status" value="1"/>
</dbReference>
<dbReference type="GO" id="GO:0008320">
    <property type="term" value="F:protein transmembrane transporter activity"/>
    <property type="evidence" value="ECO:0007669"/>
    <property type="project" value="UniProtKB-UniRule"/>
</dbReference>
<sequence length="141" mass="15544">MELSIGEMLVVALVIVVLFGPDKIPSIARELGQGVRKMKGAMEDIKTEIMKEADNPISDIKKEIDKVKQTVTDINPLNDVQKQIEDMKNSVNPMDQHVADTSSPTPEKTSENIAHTETEQVVSAEKKVDPLSDEHIGPVSR</sequence>
<accession>A0A1T3MUE5</accession>
<feature type="compositionally biased region" description="Polar residues" evidence="10">
    <location>
        <begin position="90"/>
        <end position="107"/>
    </location>
</feature>
<organism evidence="11 12">
    <name type="scientific">Elizabethkingia occulta</name>
    <dbReference type="NCBI Taxonomy" id="1867263"/>
    <lineage>
        <taxon>Bacteria</taxon>
        <taxon>Pseudomonadati</taxon>
        <taxon>Bacteroidota</taxon>
        <taxon>Flavobacteriia</taxon>
        <taxon>Flavobacteriales</taxon>
        <taxon>Weeksellaceae</taxon>
        <taxon>Elizabethkingia</taxon>
    </lineage>
</organism>
<dbReference type="GO" id="GO:0043953">
    <property type="term" value="P:protein transport by the Tat complex"/>
    <property type="evidence" value="ECO:0007669"/>
    <property type="project" value="UniProtKB-UniRule"/>
</dbReference>
<evidence type="ECO:0000256" key="3">
    <source>
        <dbReference type="ARBA" id="ARBA00022475"/>
    </source>
</evidence>
<dbReference type="Gene3D" id="1.20.5.3310">
    <property type="match status" value="1"/>
</dbReference>
<evidence type="ECO:0000256" key="9">
    <source>
        <dbReference type="HAMAP-Rule" id="MF_00236"/>
    </source>
</evidence>
<dbReference type="InterPro" id="IPR003369">
    <property type="entry name" value="TatA/B/E"/>
</dbReference>
<comment type="function">
    <text evidence="9">Part of the twin-arginine translocation (Tat) system that transports large folded proteins containing a characteristic twin-arginine motif in their signal peptide across membranes. TatA could form the protein-conducting channel of the Tat system.</text>
</comment>
<comment type="subunit">
    <text evidence="9">Forms a complex with TatC.</text>
</comment>
<dbReference type="PANTHER" id="PTHR42982">
    <property type="entry name" value="SEC-INDEPENDENT PROTEIN TRANSLOCASE PROTEIN TATA"/>
    <property type="match status" value="1"/>
</dbReference>
<evidence type="ECO:0000256" key="4">
    <source>
        <dbReference type="ARBA" id="ARBA00022692"/>
    </source>
</evidence>
<name>A0A1T3MUE5_9FLAO</name>
<keyword evidence="2 9" id="KW-0813">Transport</keyword>
<dbReference type="Proteomes" id="UP000190813">
    <property type="component" value="Unassembled WGS sequence"/>
</dbReference>
<protein>
    <recommendedName>
        <fullName evidence="9">Sec-independent protein translocase protein TatA</fullName>
    </recommendedName>
</protein>
<keyword evidence="5 9" id="KW-0653">Protein transport</keyword>
<keyword evidence="12" id="KW-1185">Reference proteome</keyword>
<evidence type="ECO:0000256" key="5">
    <source>
        <dbReference type="ARBA" id="ARBA00022927"/>
    </source>
</evidence>
<gene>
    <name evidence="9" type="primary">tatA</name>
    <name evidence="11" type="ORF">BAZ10_13640</name>
</gene>
<comment type="similarity">
    <text evidence="9">Belongs to the TatA/E family.</text>
</comment>
<dbReference type="GO" id="GO:0033281">
    <property type="term" value="C:TAT protein transport complex"/>
    <property type="evidence" value="ECO:0007669"/>
    <property type="project" value="UniProtKB-UniRule"/>
</dbReference>